<evidence type="ECO:0000313" key="2">
    <source>
        <dbReference type="EMBL" id="BAJ85564.1"/>
    </source>
</evidence>
<feature type="compositionally biased region" description="Low complexity" evidence="1">
    <location>
        <begin position="57"/>
        <end position="68"/>
    </location>
</feature>
<evidence type="ECO:0000256" key="1">
    <source>
        <dbReference type="SAM" id="MobiDB-lite"/>
    </source>
</evidence>
<organism evidence="2">
    <name type="scientific">Hordeum vulgare subsp. vulgare</name>
    <name type="common">Domesticated barley</name>
    <dbReference type="NCBI Taxonomy" id="112509"/>
    <lineage>
        <taxon>Eukaryota</taxon>
        <taxon>Viridiplantae</taxon>
        <taxon>Streptophyta</taxon>
        <taxon>Embryophyta</taxon>
        <taxon>Tracheophyta</taxon>
        <taxon>Spermatophyta</taxon>
        <taxon>Magnoliopsida</taxon>
        <taxon>Liliopsida</taxon>
        <taxon>Poales</taxon>
        <taxon>Poaceae</taxon>
        <taxon>BOP clade</taxon>
        <taxon>Pooideae</taxon>
        <taxon>Triticodae</taxon>
        <taxon>Triticeae</taxon>
        <taxon>Hordeinae</taxon>
        <taxon>Hordeum</taxon>
    </lineage>
</organism>
<protein>
    <submittedName>
        <fullName evidence="2">Predicted protein</fullName>
    </submittedName>
</protein>
<dbReference type="EMBL" id="AK354345">
    <property type="protein sequence ID" value="BAJ85564.1"/>
    <property type="molecule type" value="mRNA"/>
</dbReference>
<feature type="compositionally biased region" description="Basic residues" evidence="1">
    <location>
        <begin position="43"/>
        <end position="56"/>
    </location>
</feature>
<dbReference type="AlphaFoldDB" id="F2CRU3"/>
<reference evidence="2" key="1">
    <citation type="journal article" date="2011" name="Plant Physiol.">
        <title>Comprehensive sequence analysis of 24,783 barley full-length cDNAs derived from 12 clone libraries.</title>
        <authorList>
            <person name="Matsumoto T."/>
            <person name="Tanaka T."/>
            <person name="Sakai H."/>
            <person name="Amano N."/>
            <person name="Kanamori H."/>
            <person name="Kurita K."/>
            <person name="Kikuta A."/>
            <person name="Kamiya K."/>
            <person name="Yamamoto M."/>
            <person name="Ikawa H."/>
            <person name="Fujii N."/>
            <person name="Hori K."/>
            <person name="Itoh T."/>
            <person name="Sato K."/>
        </authorList>
    </citation>
    <scope>NUCLEOTIDE SEQUENCE</scope>
    <source>
        <tissue evidence="2">Shoot</tissue>
    </source>
</reference>
<feature type="compositionally biased region" description="Low complexity" evidence="1">
    <location>
        <begin position="16"/>
        <end position="40"/>
    </location>
</feature>
<proteinExistence type="evidence at transcript level"/>
<sequence>MPPRAPALDPSCSHQGNAAMGARVAASARVAPPPVAHVGRQPLCRRRSGPRPHRRSLPSPAAFSPSAAGQVPAPAGVLSLRQRPSLPPPTTDGPTLSARFPPLSAFSPSITSFPFIGGFTSELGFVSARHRRPHQLLRLF</sequence>
<accession>F2CRU3</accession>
<name>F2CRU3_HORVV</name>
<feature type="region of interest" description="Disordered" evidence="1">
    <location>
        <begin position="1"/>
        <end position="100"/>
    </location>
</feature>